<dbReference type="Proteomes" id="UP001297540">
    <property type="component" value="Chromosome"/>
</dbReference>
<feature type="transmembrane region" description="Helical" evidence="1">
    <location>
        <begin position="86"/>
        <end position="104"/>
    </location>
</feature>
<evidence type="ECO:0000256" key="1">
    <source>
        <dbReference type="SAM" id="Phobius"/>
    </source>
</evidence>
<proteinExistence type="predicted"/>
<sequence>MAPREPGVLKRAVLWLLFLGPFFFASYGLANWLTSQRGDVGSLVFDWERGMPLWPWTILPYWSIDLLYGLSLLLPRDKRELDTHCLRLLSAQVLSVTCFLLFPLRFTFERPELGGVFGWLFDVLMGFDKPYNQAPSLHIALLVVLWVCYARYASGAWRWLLHGWFALIGLSVLTTWQHHFIDVPTGALAGWLCVWLWPQAQPAPFARASLSRDRQRRRLAARYGLGALACAAVAFAVGGAALWLCWPALALALVALNYLLFGAAGFQKGSTGRLSAAVRWLLAPYLLGARINAWLWTRRRPQPDEVLPGLWLGRLPSSAELADGRFRALLDATAELSCEPQGLAYRSLPLLDLVAPDVGDCRRAAALIDELLAQGPLLVACALGYSRSATLVAAWLLLSGRAADVESAVAVLRRARPQVLLGEAQRRTLAALSGSVPEPSAELGEVRHA</sequence>
<protein>
    <submittedName>
        <fullName evidence="3">Phosphatase PAP2/dual specificity phosphatase family protein</fullName>
    </submittedName>
</protein>
<dbReference type="Gene3D" id="3.90.190.10">
    <property type="entry name" value="Protein tyrosine phosphatase superfamily"/>
    <property type="match status" value="1"/>
</dbReference>
<dbReference type="EMBL" id="CP136986">
    <property type="protein sequence ID" value="WOS80838.1"/>
    <property type="molecule type" value="Genomic_DNA"/>
</dbReference>
<feature type="domain" description="Tyrosine specific protein phosphatases" evidence="2">
    <location>
        <begin position="362"/>
        <end position="427"/>
    </location>
</feature>
<gene>
    <name evidence="3" type="ORF">L4V69_17295</name>
</gene>
<dbReference type="RefSeq" id="WP_009314145.1">
    <property type="nucleotide sequence ID" value="NZ_AP014622.1"/>
</dbReference>
<dbReference type="Pfam" id="PF00782">
    <property type="entry name" value="DSPc"/>
    <property type="match status" value="1"/>
</dbReference>
<dbReference type="CDD" id="cd14527">
    <property type="entry name" value="DSP_bac"/>
    <property type="match status" value="1"/>
</dbReference>
<dbReference type="SMART" id="SM00195">
    <property type="entry name" value="DSPc"/>
    <property type="match status" value="1"/>
</dbReference>
<dbReference type="InterPro" id="IPR020422">
    <property type="entry name" value="TYR_PHOSPHATASE_DUAL_dom"/>
</dbReference>
<keyword evidence="1" id="KW-0472">Membrane</keyword>
<organism evidence="3 4">
    <name type="scientific">Pseudomonas aeruginosa</name>
    <dbReference type="NCBI Taxonomy" id="287"/>
    <lineage>
        <taxon>Bacteria</taxon>
        <taxon>Pseudomonadati</taxon>
        <taxon>Pseudomonadota</taxon>
        <taxon>Gammaproteobacteria</taxon>
        <taxon>Pseudomonadales</taxon>
        <taxon>Pseudomonadaceae</taxon>
        <taxon>Pseudomonas</taxon>
    </lineage>
</organism>
<dbReference type="CDD" id="cd03386">
    <property type="entry name" value="PAP2_Aur1_like"/>
    <property type="match status" value="1"/>
</dbReference>
<keyword evidence="1" id="KW-1133">Transmembrane helix</keyword>
<feature type="transmembrane region" description="Helical" evidence="1">
    <location>
        <begin position="134"/>
        <end position="152"/>
    </location>
</feature>
<feature type="transmembrane region" description="Helical" evidence="1">
    <location>
        <begin position="53"/>
        <end position="74"/>
    </location>
</feature>
<feature type="transmembrane region" description="Helical" evidence="1">
    <location>
        <begin position="248"/>
        <end position="266"/>
    </location>
</feature>
<feature type="transmembrane region" description="Helical" evidence="1">
    <location>
        <begin position="12"/>
        <end position="33"/>
    </location>
</feature>
<feature type="transmembrane region" description="Helical" evidence="1">
    <location>
        <begin position="159"/>
        <end position="177"/>
    </location>
</feature>
<feature type="transmembrane region" description="Helical" evidence="1">
    <location>
        <begin position="183"/>
        <end position="200"/>
    </location>
</feature>
<evidence type="ECO:0000313" key="4">
    <source>
        <dbReference type="Proteomes" id="UP001297540"/>
    </source>
</evidence>
<name>A0AAQ3LXM6_PSEAI</name>
<dbReference type="SUPFAM" id="SSF52799">
    <property type="entry name" value="(Phosphotyrosine protein) phosphatases II"/>
    <property type="match status" value="1"/>
</dbReference>
<keyword evidence="1" id="KW-0812">Transmembrane</keyword>
<dbReference type="InterPro" id="IPR000340">
    <property type="entry name" value="Dual-sp_phosphatase_cat-dom"/>
</dbReference>
<dbReference type="PANTHER" id="PTHR47216:SF4">
    <property type="entry name" value="OS01G0859400 PROTEIN"/>
    <property type="match status" value="1"/>
</dbReference>
<accession>A0AAQ3LXM6</accession>
<feature type="transmembrane region" description="Helical" evidence="1">
    <location>
        <begin position="220"/>
        <end position="242"/>
    </location>
</feature>
<dbReference type="PANTHER" id="PTHR47216">
    <property type="match status" value="1"/>
</dbReference>
<dbReference type="AlphaFoldDB" id="A0AAQ3LXM6"/>
<evidence type="ECO:0000313" key="3">
    <source>
        <dbReference type="EMBL" id="WOS80838.1"/>
    </source>
</evidence>
<dbReference type="PROSITE" id="PS50056">
    <property type="entry name" value="TYR_PHOSPHATASE_2"/>
    <property type="match status" value="1"/>
</dbReference>
<dbReference type="KEGG" id="paeb:NCGM1900_3984"/>
<reference evidence="3" key="1">
    <citation type="submission" date="2023-06" db="EMBL/GenBank/DDBJ databases">
        <authorList>
            <consortium name="Clinical and Environmental Microbiology Branch: Whole genome sequencing antimicrobial resistance pathogens in the healthcare setting"/>
        </authorList>
    </citation>
    <scope>NUCLEOTIDE SEQUENCE</scope>
    <source>
        <strain evidence="3">2021CK-01020</strain>
    </source>
</reference>
<reference evidence="3" key="2">
    <citation type="submission" date="2023-10" db="EMBL/GenBank/DDBJ databases">
        <title>Pathogen: clinical or host-associated sample.</title>
        <authorList>
            <person name="Hergert J."/>
            <person name="Casey R."/>
            <person name="Wagner J."/>
            <person name="Young E.L."/>
            <person name="Oakeson K.F."/>
        </authorList>
    </citation>
    <scope>NUCLEOTIDE SEQUENCE</scope>
    <source>
        <strain evidence="3">2021CK-01020</strain>
    </source>
</reference>
<dbReference type="InterPro" id="IPR029021">
    <property type="entry name" value="Prot-tyrosine_phosphatase-like"/>
</dbReference>
<evidence type="ECO:0000259" key="2">
    <source>
        <dbReference type="PROSITE" id="PS50056"/>
    </source>
</evidence>
<dbReference type="InterPro" id="IPR000387">
    <property type="entry name" value="Tyr_Pase_dom"/>
</dbReference>